<comment type="function">
    <text evidence="5">Flavin prenyltransferase that catalyzes the synthesis of the prenylated FMN cofactor (prenyl-FMN) for 4-hydroxy-3-polyprenylbenzoic acid decarboxylase UbiD. The prenyltransferase is metal-independent and links a dimethylallyl moiety from dimethylallyl monophosphate (DMAP) to the flavin N5 and C6 atoms of FMN.</text>
</comment>
<comment type="similarity">
    <text evidence="5">Belongs to the UbiX/PAD1 family.</text>
</comment>
<gene>
    <name evidence="5" type="primary">ubiX</name>
    <name evidence="7" type="ORF">ENO39_04845</name>
    <name evidence="8" type="ORF">IOK49_04400</name>
</gene>
<feature type="binding site" evidence="5">
    <location>
        <position position="175"/>
    </location>
    <ligand>
        <name>dimethylallyl phosphate</name>
        <dbReference type="ChEBI" id="CHEBI:88052"/>
    </ligand>
</feature>
<reference evidence="7" key="1">
    <citation type="journal article" date="2020" name="mSystems">
        <title>Genome- and Community-Level Interaction Insights into Carbon Utilization and Element Cycling Functions of Hydrothermarchaeota in Hydrothermal Sediment.</title>
        <authorList>
            <person name="Zhou Z."/>
            <person name="Liu Y."/>
            <person name="Xu W."/>
            <person name="Pan J."/>
            <person name="Luo Z.H."/>
            <person name="Li M."/>
        </authorList>
    </citation>
    <scope>NUCLEOTIDE SEQUENCE [LARGE SCALE GENOMIC DNA]</scope>
    <source>
        <strain evidence="7">SpSt-1261</strain>
    </source>
</reference>
<dbReference type="EMBL" id="DSFH01000059">
    <property type="protein sequence ID" value="HEW64363.1"/>
    <property type="molecule type" value="Genomic_DNA"/>
</dbReference>
<proteinExistence type="inferred from homology"/>
<dbReference type="GO" id="GO:0106141">
    <property type="term" value="F:flavin prenyltransferase activity"/>
    <property type="evidence" value="ECO:0007669"/>
    <property type="project" value="UniProtKB-EC"/>
</dbReference>
<keyword evidence="4 5" id="KW-0808">Transferase</keyword>
<dbReference type="PANTHER" id="PTHR43374">
    <property type="entry name" value="FLAVIN PRENYLTRANSFERASE"/>
    <property type="match status" value="1"/>
</dbReference>
<comment type="caution">
    <text evidence="5">Lacks conserved residue(s) required for the propagation of feature annotation.</text>
</comment>
<feature type="domain" description="Flavoprotein" evidence="6">
    <location>
        <begin position="2"/>
        <end position="180"/>
    </location>
</feature>
<dbReference type="EC" id="2.5.1.129" evidence="5"/>
<dbReference type="GeneID" id="12449828"/>
<accession>A0A7C2VJK2</accession>
<dbReference type="GO" id="GO:0016831">
    <property type="term" value="F:carboxy-lyase activity"/>
    <property type="evidence" value="ECO:0007669"/>
    <property type="project" value="TreeGrafter"/>
</dbReference>
<evidence type="ECO:0000256" key="5">
    <source>
        <dbReference type="HAMAP-Rule" id="MF_01984"/>
    </source>
</evidence>
<keyword evidence="2 5" id="KW-0285">Flavoprotein</keyword>
<comment type="catalytic activity">
    <reaction evidence="5">
        <text>dimethylallyl phosphate + FMNH2 = prenylated FMNH2 + phosphate</text>
        <dbReference type="Rhea" id="RHEA:37743"/>
        <dbReference type="ChEBI" id="CHEBI:43474"/>
        <dbReference type="ChEBI" id="CHEBI:57618"/>
        <dbReference type="ChEBI" id="CHEBI:87467"/>
        <dbReference type="ChEBI" id="CHEBI:88052"/>
        <dbReference type="EC" id="2.5.1.129"/>
    </reaction>
</comment>
<dbReference type="InterPro" id="IPR036551">
    <property type="entry name" value="Flavin_trans-like"/>
</dbReference>
<feature type="binding site" evidence="5">
    <location>
        <position position="129"/>
    </location>
    <ligand>
        <name>FMN</name>
        <dbReference type="ChEBI" id="CHEBI:58210"/>
    </ligand>
</feature>
<reference evidence="8" key="2">
    <citation type="submission" date="2020-10" db="EMBL/GenBank/DDBJ databases">
        <title>Fervidococcus fontis strain 3639Fd - the first crenarchaeon capable of growth on lipids.</title>
        <authorList>
            <person name="Kochetkova T.V."/>
            <person name="Elcheninov A.G."/>
            <person name="Toschakov S.V."/>
            <person name="Kublanov I.V."/>
        </authorList>
    </citation>
    <scope>NUCLEOTIDE SEQUENCE</scope>
    <source>
        <strain evidence="8">3639Fd</strain>
    </source>
</reference>
<name>A0A7C2VJK2_9CREN</name>
<feature type="binding site" evidence="5">
    <location>
        <position position="159"/>
    </location>
    <ligand>
        <name>dimethylallyl phosphate</name>
        <dbReference type="ChEBI" id="CHEBI:88052"/>
    </ligand>
</feature>
<dbReference type="PANTHER" id="PTHR43374:SF1">
    <property type="entry name" value="FLAVIN PRENYLTRANSFERASE PAD1, MITOCHONDRIAL"/>
    <property type="match status" value="1"/>
</dbReference>
<evidence type="ECO:0000256" key="4">
    <source>
        <dbReference type="ARBA" id="ARBA00022679"/>
    </source>
</evidence>
<evidence type="ECO:0000256" key="2">
    <source>
        <dbReference type="ARBA" id="ARBA00022630"/>
    </source>
</evidence>
<dbReference type="Proteomes" id="UP000652307">
    <property type="component" value="Unassembled WGS sequence"/>
</dbReference>
<organism evidence="7">
    <name type="scientific">Fervidicoccus fontis</name>
    <dbReference type="NCBI Taxonomy" id="683846"/>
    <lineage>
        <taxon>Archaea</taxon>
        <taxon>Thermoproteota</taxon>
        <taxon>Thermoprotei</taxon>
        <taxon>Fervidicoccales</taxon>
        <taxon>Fervidicoccaceae</taxon>
        <taxon>Fervidicoccus</taxon>
    </lineage>
</organism>
<feature type="binding site" evidence="5">
    <location>
        <begin position="10"/>
        <end position="12"/>
    </location>
    <ligand>
        <name>FMN</name>
        <dbReference type="ChEBI" id="CHEBI:58210"/>
    </ligand>
</feature>
<keyword evidence="3 5" id="KW-0288">FMN</keyword>
<evidence type="ECO:0000256" key="1">
    <source>
        <dbReference type="ARBA" id="ARBA00022602"/>
    </source>
</evidence>
<feature type="binding site" evidence="5">
    <location>
        <position position="36"/>
    </location>
    <ligand>
        <name>FMN</name>
        <dbReference type="ChEBI" id="CHEBI:58210"/>
    </ligand>
</feature>
<dbReference type="Proteomes" id="UP000886076">
    <property type="component" value="Unassembled WGS sequence"/>
</dbReference>
<dbReference type="EMBL" id="JADEZV010000002">
    <property type="protein sequence ID" value="MBE9391312.1"/>
    <property type="molecule type" value="Genomic_DNA"/>
</dbReference>
<evidence type="ECO:0000313" key="7">
    <source>
        <dbReference type="EMBL" id="HEW64363.1"/>
    </source>
</evidence>
<dbReference type="Gene3D" id="3.40.50.1950">
    <property type="entry name" value="Flavin prenyltransferase-like"/>
    <property type="match status" value="1"/>
</dbReference>
<evidence type="ECO:0000256" key="3">
    <source>
        <dbReference type="ARBA" id="ARBA00022643"/>
    </source>
</evidence>
<evidence type="ECO:0000313" key="8">
    <source>
        <dbReference type="EMBL" id="MBE9391312.1"/>
    </source>
</evidence>
<dbReference type="HAMAP" id="MF_01984">
    <property type="entry name" value="ubiX_pad"/>
    <property type="match status" value="1"/>
</dbReference>
<sequence length="196" mass="21641">MKRIVVALTGASGIIYGKKLIEVLVEKSYNMEIIYTEHANLVSKLEEGVSLEEFLVGISKKHSDKIKIYKEKDFMSPLASSSNIGDAMVIVPCSVKTLSQISYGISDNLVVRAALAFLRMKKKLVVVPRETPLGLIELNAMVELAKAGAIILPAMPAFYHKPKGIDDIVNFIVGKILDALGIENDLYERWGKENSF</sequence>
<keyword evidence="1 5" id="KW-0637">Prenyltransferase</keyword>
<dbReference type="InterPro" id="IPR003382">
    <property type="entry name" value="Flavoprotein"/>
</dbReference>
<dbReference type="RefSeq" id="WP_014557883.1">
    <property type="nucleotide sequence ID" value="NZ_DSFH01000059.1"/>
</dbReference>
<dbReference type="NCBIfam" id="TIGR00421">
    <property type="entry name" value="ubiX_pad"/>
    <property type="match status" value="1"/>
</dbReference>
<evidence type="ECO:0000259" key="6">
    <source>
        <dbReference type="Pfam" id="PF02441"/>
    </source>
</evidence>
<protein>
    <recommendedName>
        <fullName evidence="5">Flavin prenyltransferase UbiX</fullName>
        <ecNumber evidence="5">2.5.1.129</ecNumber>
    </recommendedName>
</protein>
<dbReference type="AlphaFoldDB" id="A0A7C2VJK2"/>
<dbReference type="OMA" id="GATHIQD"/>
<dbReference type="InterPro" id="IPR004507">
    <property type="entry name" value="UbiX-like"/>
</dbReference>
<dbReference type="SUPFAM" id="SSF52507">
    <property type="entry name" value="Homo-oligomeric flavin-containing Cys decarboxylases, HFCD"/>
    <property type="match status" value="1"/>
</dbReference>
<dbReference type="Pfam" id="PF02441">
    <property type="entry name" value="Flavoprotein"/>
    <property type="match status" value="1"/>
</dbReference>
<feature type="binding site" evidence="5">
    <location>
        <begin position="94"/>
        <end position="97"/>
    </location>
    <ligand>
        <name>FMN</name>
        <dbReference type="ChEBI" id="CHEBI:58210"/>
    </ligand>
</feature>
<comment type="caution">
    <text evidence="7">The sequence shown here is derived from an EMBL/GenBank/DDBJ whole genome shotgun (WGS) entry which is preliminary data.</text>
</comment>